<accession>A0AA95HAG9</accession>
<dbReference type="KEGG" id="tput:QJT81_11170"/>
<proteinExistence type="predicted"/>
<reference evidence="1" key="2">
    <citation type="submission" date="2023-04" db="EMBL/GenBank/DDBJ databases">
        <authorList>
            <person name="Beletskiy A.V."/>
            <person name="Mardanov A.V."/>
            <person name="Ravin N.V."/>
        </authorList>
    </citation>
    <scope>NUCLEOTIDE SEQUENCE</scope>
    <source>
        <strain evidence="1">GKL-02</strain>
    </source>
</reference>
<reference evidence="1" key="1">
    <citation type="journal article" date="2023" name="Int. J. Mol. Sci.">
        <title>Metagenomics Revealed a New Genus 'Candidatus Thiocaldithrix dubininis' gen. nov., sp. nov. and a New Species 'Candidatus Thiothrix putei' sp. nov. in the Family Thiotrichaceae, Some Members of Which Have Traits of Both Na+- and H+-Motive Energetics.</title>
        <authorList>
            <person name="Ravin N.V."/>
            <person name="Muntyan M.S."/>
            <person name="Smolyakov D.D."/>
            <person name="Rudenko T.S."/>
            <person name="Beletsky A.V."/>
            <person name="Mardanov A.V."/>
            <person name="Grabovich M.Y."/>
        </authorList>
    </citation>
    <scope>NUCLEOTIDE SEQUENCE</scope>
    <source>
        <strain evidence="1">GKL-02</strain>
    </source>
</reference>
<gene>
    <name evidence="1" type="ORF">QJT81_11170</name>
</gene>
<evidence type="ECO:0000313" key="1">
    <source>
        <dbReference type="EMBL" id="WGZ92440.1"/>
    </source>
</evidence>
<sequence>MPDLFISYAHVDKHWVDADHTSKRIACRASSYRCDFLPPLQKGGWGDFLQQKRAALEQRRTLLLDLLTRQQEELTFADDPKRQMKLERDIRTTQASLAQVESEIR</sequence>
<dbReference type="Proteomes" id="UP001301326">
    <property type="component" value="Chromosome"/>
</dbReference>
<protein>
    <submittedName>
        <fullName evidence="1">Uncharacterized protein</fullName>
    </submittedName>
</protein>
<name>A0AA95HAG9_9GAMM</name>
<organism evidence="1">
    <name type="scientific">Candidatus Thiothrix putei</name>
    <dbReference type="NCBI Taxonomy" id="3080811"/>
    <lineage>
        <taxon>Bacteria</taxon>
        <taxon>Pseudomonadati</taxon>
        <taxon>Pseudomonadota</taxon>
        <taxon>Gammaproteobacteria</taxon>
        <taxon>Thiotrichales</taxon>
        <taxon>Thiotrichaceae</taxon>
        <taxon>Thiothrix</taxon>
    </lineage>
</organism>
<dbReference type="AlphaFoldDB" id="A0AA95HAG9"/>
<dbReference type="EMBL" id="CP124756">
    <property type="protein sequence ID" value="WGZ92440.1"/>
    <property type="molecule type" value="Genomic_DNA"/>
</dbReference>